<reference evidence="15" key="1">
    <citation type="journal article" date="2019" name="Int. J. Syst. Evol. Microbiol.">
        <title>The Global Catalogue of Microorganisms (GCM) 10K type strain sequencing project: providing services to taxonomists for standard genome sequencing and annotation.</title>
        <authorList>
            <consortium name="The Broad Institute Genomics Platform"/>
            <consortium name="The Broad Institute Genome Sequencing Center for Infectious Disease"/>
            <person name="Wu L."/>
            <person name="Ma J."/>
        </authorList>
    </citation>
    <scope>NUCLEOTIDE SEQUENCE [LARGE SCALE GENOMIC DNA]</scope>
    <source>
        <strain evidence="15">JCM 17809</strain>
    </source>
</reference>
<evidence type="ECO:0000313" key="14">
    <source>
        <dbReference type="EMBL" id="GAA4410326.1"/>
    </source>
</evidence>
<accession>A0ABP8KMM6</accession>
<dbReference type="InterPro" id="IPR004358">
    <property type="entry name" value="Sig_transdc_His_kin-like_C"/>
</dbReference>
<gene>
    <name evidence="14" type="ORF">GCM10023168_29910</name>
</gene>
<keyword evidence="9" id="KW-0902">Two-component regulatory system</keyword>
<evidence type="ECO:0000256" key="7">
    <source>
        <dbReference type="ARBA" id="ARBA00022777"/>
    </source>
</evidence>
<evidence type="ECO:0000313" key="15">
    <source>
        <dbReference type="Proteomes" id="UP001500945"/>
    </source>
</evidence>
<dbReference type="CDD" id="cd00075">
    <property type="entry name" value="HATPase"/>
    <property type="match status" value="1"/>
</dbReference>
<comment type="caution">
    <text evidence="14">The sequence shown here is derived from an EMBL/GenBank/DDBJ whole genome shotgun (WGS) entry which is preliminary data.</text>
</comment>
<dbReference type="SUPFAM" id="SSF158472">
    <property type="entry name" value="HAMP domain-like"/>
    <property type="match status" value="1"/>
</dbReference>
<keyword evidence="15" id="KW-1185">Reference proteome</keyword>
<dbReference type="InterPro" id="IPR003660">
    <property type="entry name" value="HAMP_dom"/>
</dbReference>
<dbReference type="PANTHER" id="PTHR45436:SF5">
    <property type="entry name" value="SENSOR HISTIDINE KINASE TRCS"/>
    <property type="match status" value="1"/>
</dbReference>
<evidence type="ECO:0000256" key="4">
    <source>
        <dbReference type="ARBA" id="ARBA00022553"/>
    </source>
</evidence>
<dbReference type="PRINTS" id="PR00344">
    <property type="entry name" value="BCTRLSENSOR"/>
</dbReference>
<dbReference type="EC" id="2.7.13.3" evidence="3"/>
<keyword evidence="8" id="KW-1133">Transmembrane helix</keyword>
<dbReference type="InterPro" id="IPR003661">
    <property type="entry name" value="HisK_dim/P_dom"/>
</dbReference>
<dbReference type="Pfam" id="PF00512">
    <property type="entry name" value="HisKA"/>
    <property type="match status" value="1"/>
</dbReference>
<dbReference type="SUPFAM" id="SSF55874">
    <property type="entry name" value="ATPase domain of HSP90 chaperone/DNA topoisomerase II/histidine kinase"/>
    <property type="match status" value="1"/>
</dbReference>
<dbReference type="Gene3D" id="1.10.287.130">
    <property type="match status" value="1"/>
</dbReference>
<comment type="catalytic activity">
    <reaction evidence="1">
        <text>ATP + protein L-histidine = ADP + protein N-phospho-L-histidine.</text>
        <dbReference type="EC" id="2.7.13.3"/>
    </reaction>
</comment>
<keyword evidence="7" id="KW-0418">Kinase</keyword>
<dbReference type="Gene3D" id="6.10.340.10">
    <property type="match status" value="1"/>
</dbReference>
<dbReference type="InterPro" id="IPR005467">
    <property type="entry name" value="His_kinase_dom"/>
</dbReference>
<comment type="subcellular location">
    <subcellularLocation>
        <location evidence="2">Cell membrane</location>
    </subcellularLocation>
</comment>
<dbReference type="PROSITE" id="PS50885">
    <property type="entry name" value="HAMP"/>
    <property type="match status" value="1"/>
</dbReference>
<evidence type="ECO:0000256" key="6">
    <source>
        <dbReference type="ARBA" id="ARBA00022692"/>
    </source>
</evidence>
<dbReference type="CDD" id="cd06225">
    <property type="entry name" value="HAMP"/>
    <property type="match status" value="1"/>
</dbReference>
<dbReference type="SMART" id="SM00304">
    <property type="entry name" value="HAMP"/>
    <property type="match status" value="1"/>
</dbReference>
<feature type="domain" description="Histidine kinase" evidence="12">
    <location>
        <begin position="242"/>
        <end position="448"/>
    </location>
</feature>
<evidence type="ECO:0000256" key="2">
    <source>
        <dbReference type="ARBA" id="ARBA00004236"/>
    </source>
</evidence>
<dbReference type="Gene3D" id="3.30.565.10">
    <property type="entry name" value="Histidine kinase-like ATPase, C-terminal domain"/>
    <property type="match status" value="1"/>
</dbReference>
<keyword evidence="4" id="KW-0597">Phosphoprotein</keyword>
<dbReference type="InterPro" id="IPR050428">
    <property type="entry name" value="TCS_sensor_his_kinase"/>
</dbReference>
<keyword evidence="6" id="KW-0812">Transmembrane</keyword>
<evidence type="ECO:0000256" key="8">
    <source>
        <dbReference type="ARBA" id="ARBA00022989"/>
    </source>
</evidence>
<dbReference type="SMART" id="SM00388">
    <property type="entry name" value="HisKA"/>
    <property type="match status" value="1"/>
</dbReference>
<keyword evidence="14" id="KW-0547">Nucleotide-binding</keyword>
<keyword evidence="5" id="KW-0808">Transferase</keyword>
<feature type="domain" description="HAMP" evidence="13">
    <location>
        <begin position="182"/>
        <end position="234"/>
    </location>
</feature>
<dbReference type="InterPro" id="IPR003594">
    <property type="entry name" value="HATPase_dom"/>
</dbReference>
<evidence type="ECO:0000256" key="5">
    <source>
        <dbReference type="ARBA" id="ARBA00022679"/>
    </source>
</evidence>
<dbReference type="PANTHER" id="PTHR45436">
    <property type="entry name" value="SENSOR HISTIDINE KINASE YKOH"/>
    <property type="match status" value="1"/>
</dbReference>
<evidence type="ECO:0000256" key="3">
    <source>
        <dbReference type="ARBA" id="ARBA00012438"/>
    </source>
</evidence>
<dbReference type="InterPro" id="IPR036097">
    <property type="entry name" value="HisK_dim/P_sf"/>
</dbReference>
<evidence type="ECO:0000256" key="1">
    <source>
        <dbReference type="ARBA" id="ARBA00000085"/>
    </source>
</evidence>
<dbReference type="Pfam" id="PF02518">
    <property type="entry name" value="HATPase_c"/>
    <property type="match status" value="1"/>
</dbReference>
<dbReference type="CDD" id="cd00082">
    <property type="entry name" value="HisKA"/>
    <property type="match status" value="1"/>
</dbReference>
<dbReference type="GO" id="GO:0005524">
    <property type="term" value="F:ATP binding"/>
    <property type="evidence" value="ECO:0007669"/>
    <property type="project" value="UniProtKB-KW"/>
</dbReference>
<name>A0ABP8KMM6_9MICO</name>
<dbReference type="Proteomes" id="UP001500945">
    <property type="component" value="Unassembled WGS sequence"/>
</dbReference>
<protein>
    <recommendedName>
        <fullName evidence="3">histidine kinase</fullName>
        <ecNumber evidence="3">2.7.13.3</ecNumber>
    </recommendedName>
</protein>
<dbReference type="Pfam" id="PF00672">
    <property type="entry name" value="HAMP"/>
    <property type="match status" value="1"/>
</dbReference>
<evidence type="ECO:0000259" key="12">
    <source>
        <dbReference type="PROSITE" id="PS50109"/>
    </source>
</evidence>
<keyword evidence="14" id="KW-0067">ATP-binding</keyword>
<evidence type="ECO:0000256" key="11">
    <source>
        <dbReference type="SAM" id="MobiDB-lite"/>
    </source>
</evidence>
<evidence type="ECO:0000256" key="10">
    <source>
        <dbReference type="ARBA" id="ARBA00023136"/>
    </source>
</evidence>
<evidence type="ECO:0000259" key="13">
    <source>
        <dbReference type="PROSITE" id="PS50885"/>
    </source>
</evidence>
<dbReference type="EMBL" id="BAABGM010000020">
    <property type="protein sequence ID" value="GAA4410326.1"/>
    <property type="molecule type" value="Genomic_DNA"/>
</dbReference>
<sequence>MGLSTLASSVAVGEVLTLRLESRVDASLRQEVLELRALVEDGRDPRTGSELTSAAALFDLYLSRNVASPGEAVVTFVDGEVHRTDLARFPLEQVPAEALGAWQPQSLGGFRPVDGAGTYETEHGTARWNSHAFSIAGEDGLFVVTSLPSAELAEIRELGTWGLVVSLGVLAVATAIAWPVAGRVLEPVRQLTETARSISESDMNHRVAVSTVGEAADMAQSFNGMLDRLEAVLHAQREFVRTAGHEMRDPLAICRGHLELLDPSAPDAERTIALVLDELERMSRLVGDLEILADAEQRDFLRPEPMALDLFTHEVVAKAAVTADRVWRLDAAAEDTVTADRHRVTEAVMNLVHNAVMHTDVGDVVAIGSASTDSEWRIWVRDTGIGLPDHVDLFAPYVRGEAARSRYQGAGLGLAIVRLVAESHGGRVMVEGLPGLGATFTIVVPRDPPPEGAGAGAGQGPETDSGGGPAG</sequence>
<feature type="compositionally biased region" description="Gly residues" evidence="11">
    <location>
        <begin position="453"/>
        <end position="471"/>
    </location>
</feature>
<organism evidence="14 15">
    <name type="scientific">Fodinibacter luteus</name>
    <dbReference type="NCBI Taxonomy" id="552064"/>
    <lineage>
        <taxon>Bacteria</taxon>
        <taxon>Bacillati</taxon>
        <taxon>Actinomycetota</taxon>
        <taxon>Actinomycetes</taxon>
        <taxon>Micrococcales</taxon>
        <taxon>Intrasporangiaceae</taxon>
        <taxon>Fodinibacter (ex Wang et al. 2009)</taxon>
    </lineage>
</organism>
<dbReference type="SUPFAM" id="SSF47384">
    <property type="entry name" value="Homodimeric domain of signal transducing histidine kinase"/>
    <property type="match status" value="1"/>
</dbReference>
<dbReference type="SMART" id="SM00387">
    <property type="entry name" value="HATPase_c"/>
    <property type="match status" value="1"/>
</dbReference>
<feature type="region of interest" description="Disordered" evidence="11">
    <location>
        <begin position="444"/>
        <end position="471"/>
    </location>
</feature>
<evidence type="ECO:0000256" key="9">
    <source>
        <dbReference type="ARBA" id="ARBA00023012"/>
    </source>
</evidence>
<dbReference type="PROSITE" id="PS50109">
    <property type="entry name" value="HIS_KIN"/>
    <property type="match status" value="1"/>
</dbReference>
<dbReference type="InterPro" id="IPR036890">
    <property type="entry name" value="HATPase_C_sf"/>
</dbReference>
<proteinExistence type="predicted"/>
<keyword evidence="10" id="KW-0472">Membrane</keyword>